<dbReference type="PROSITE" id="PS00623">
    <property type="entry name" value="GMC_OXRED_1"/>
    <property type="match status" value="1"/>
</dbReference>
<dbReference type="Gene3D" id="3.30.560.10">
    <property type="entry name" value="Glucose Oxidase, domain 3"/>
    <property type="match status" value="1"/>
</dbReference>
<keyword evidence="9" id="KW-1185">Reference proteome</keyword>
<comment type="similarity">
    <text evidence="2 5">Belongs to the GMC oxidoreductase family.</text>
</comment>
<proteinExistence type="inferred from homology"/>
<evidence type="ECO:0000256" key="3">
    <source>
        <dbReference type="ARBA" id="ARBA00022630"/>
    </source>
</evidence>
<dbReference type="InterPro" id="IPR007867">
    <property type="entry name" value="GMC_OxRtase_C"/>
</dbReference>
<sequence>MKKIAQDQTRYDVIVVGSGAAGCVVASHIAENSALRVALIEAGGMDGNPLVKLPAGFAKILQHDKFMWRYETVPVHGARRAYRSGKILGGGTSVNAMCYVRGQPEDYDAWQAVAGKEAAWSYRDMLPHFLAQEGNDLRGGPYHGTEGPLKTRLTPMISDLNALCVRAFQEYGLPFNDDYNGASQRGVSPVQVNIHDGRRCSAVDAYLREHIRSGRVTLITNAFATKVLFEGSRASGVEVQRAGNTLTLHADEVILSAGAIQSPRILMHSGIGPADALRSNDIPVKVASEEVGENLQDHPIFCLRAYVKGDLGYQKISKGLGAARIGLRYLLTKDGPAAGNCIETVSHWDPRDLAGRPTVQCYHVPVISEDGLVPTGSRSGVTLELVLLQPKSRGWVRLAGKDPAAMPLINPNFMGHEDDLALAVEAVRAGRSILQQPAFRAVIEEELEPGADQQSDEEIAAWIKKVVNTMWHPVGTCRMGDDEHSVVDGRLRVRGVTGLRVIDASIMPEPVSGNTSAPTQALARNGAMMFLEDREHLANWTGDAGSAAPLSLFSPVRVFSEWRARQHARRHRDS</sequence>
<dbReference type="Pfam" id="PF05199">
    <property type="entry name" value="GMC_oxred_C"/>
    <property type="match status" value="1"/>
</dbReference>
<dbReference type="InterPro" id="IPR000172">
    <property type="entry name" value="GMC_OxRdtase_N"/>
</dbReference>
<dbReference type="PROSITE" id="PS51257">
    <property type="entry name" value="PROKAR_LIPOPROTEIN"/>
    <property type="match status" value="1"/>
</dbReference>
<evidence type="ECO:0000313" key="8">
    <source>
        <dbReference type="EMBL" id="NVN47313.1"/>
    </source>
</evidence>
<dbReference type="SUPFAM" id="SSF51905">
    <property type="entry name" value="FAD/NAD(P)-binding domain"/>
    <property type="match status" value="1"/>
</dbReference>
<evidence type="ECO:0000256" key="5">
    <source>
        <dbReference type="RuleBase" id="RU003968"/>
    </source>
</evidence>
<keyword evidence="4 5" id="KW-0274">FAD</keyword>
<reference evidence="8 9" key="1">
    <citation type="submission" date="2020-06" db="EMBL/GenBank/DDBJ databases">
        <title>Synonyms of Asaia species.</title>
        <authorList>
            <person name="Sombolestani A."/>
        </authorList>
    </citation>
    <scope>NUCLEOTIDE SEQUENCE [LARGE SCALE GENOMIC DNA]</scope>
    <source>
        <strain evidence="8 9">LMG 27047</strain>
    </source>
</reference>
<dbReference type="PANTHER" id="PTHR11552:SF147">
    <property type="entry name" value="CHOLINE DEHYDROGENASE, MITOCHONDRIAL"/>
    <property type="match status" value="1"/>
</dbReference>
<comment type="caution">
    <text evidence="8">The sequence shown here is derived from an EMBL/GenBank/DDBJ whole genome shotgun (WGS) entry which is preliminary data.</text>
</comment>
<dbReference type="Proteomes" id="UP001516351">
    <property type="component" value="Unassembled WGS sequence"/>
</dbReference>
<protein>
    <submittedName>
        <fullName evidence="8">GMC family oxidoreductase N-terminal domain-containing protein</fullName>
    </submittedName>
</protein>
<dbReference type="SUPFAM" id="SSF54373">
    <property type="entry name" value="FAD-linked reductases, C-terminal domain"/>
    <property type="match status" value="1"/>
</dbReference>
<organism evidence="8 9">
    <name type="scientific">Asaia spathodeae</name>
    <dbReference type="NCBI Taxonomy" id="657016"/>
    <lineage>
        <taxon>Bacteria</taxon>
        <taxon>Pseudomonadati</taxon>
        <taxon>Pseudomonadota</taxon>
        <taxon>Alphaproteobacteria</taxon>
        <taxon>Acetobacterales</taxon>
        <taxon>Acetobacteraceae</taxon>
        <taxon>Asaia</taxon>
    </lineage>
</organism>
<feature type="domain" description="Glucose-methanol-choline oxidoreductase N-terminal" evidence="7">
    <location>
        <begin position="258"/>
        <end position="272"/>
    </location>
</feature>
<dbReference type="InterPro" id="IPR012132">
    <property type="entry name" value="GMC_OxRdtase"/>
</dbReference>
<dbReference type="PROSITE" id="PS00624">
    <property type="entry name" value="GMC_OXRED_2"/>
    <property type="match status" value="1"/>
</dbReference>
<accession>A0ABX2P6P0</accession>
<feature type="domain" description="Glucose-methanol-choline oxidoreductase N-terminal" evidence="6">
    <location>
        <begin position="85"/>
        <end position="108"/>
    </location>
</feature>
<evidence type="ECO:0000259" key="6">
    <source>
        <dbReference type="PROSITE" id="PS00623"/>
    </source>
</evidence>
<dbReference type="InterPro" id="IPR036188">
    <property type="entry name" value="FAD/NAD-bd_sf"/>
</dbReference>
<dbReference type="RefSeq" id="WP_267312143.1">
    <property type="nucleotide sequence ID" value="NZ_JABXXV010000005.1"/>
</dbReference>
<evidence type="ECO:0000259" key="7">
    <source>
        <dbReference type="PROSITE" id="PS00624"/>
    </source>
</evidence>
<comment type="cofactor">
    <cofactor evidence="1">
        <name>FAD</name>
        <dbReference type="ChEBI" id="CHEBI:57692"/>
    </cofactor>
</comment>
<dbReference type="EMBL" id="JABXXV010000005">
    <property type="protein sequence ID" value="NVN47313.1"/>
    <property type="molecule type" value="Genomic_DNA"/>
</dbReference>
<name>A0ABX2P6P0_9PROT</name>
<evidence type="ECO:0000256" key="4">
    <source>
        <dbReference type="ARBA" id="ARBA00022827"/>
    </source>
</evidence>
<dbReference type="PIRSF" id="PIRSF000137">
    <property type="entry name" value="Alcohol_oxidase"/>
    <property type="match status" value="1"/>
</dbReference>
<evidence type="ECO:0000313" key="9">
    <source>
        <dbReference type="Proteomes" id="UP001516351"/>
    </source>
</evidence>
<dbReference type="Gene3D" id="3.50.50.60">
    <property type="entry name" value="FAD/NAD(P)-binding domain"/>
    <property type="match status" value="1"/>
</dbReference>
<keyword evidence="3 5" id="KW-0285">Flavoprotein</keyword>
<dbReference type="PANTHER" id="PTHR11552">
    <property type="entry name" value="GLUCOSE-METHANOL-CHOLINE GMC OXIDOREDUCTASE"/>
    <property type="match status" value="1"/>
</dbReference>
<evidence type="ECO:0000256" key="2">
    <source>
        <dbReference type="ARBA" id="ARBA00010790"/>
    </source>
</evidence>
<evidence type="ECO:0000256" key="1">
    <source>
        <dbReference type="ARBA" id="ARBA00001974"/>
    </source>
</evidence>
<gene>
    <name evidence="8" type="ORF">HW542_10890</name>
</gene>
<dbReference type="Pfam" id="PF00732">
    <property type="entry name" value="GMC_oxred_N"/>
    <property type="match status" value="1"/>
</dbReference>